<reference evidence="3" key="1">
    <citation type="journal article" date="2014" name="Int. J. Syst. Evol. Microbiol.">
        <title>Complete genome sequence of Corynebacterium casei LMG S-19264T (=DSM 44701T), isolated from a smear-ripened cheese.</title>
        <authorList>
            <consortium name="US DOE Joint Genome Institute (JGI-PGF)"/>
            <person name="Walter F."/>
            <person name="Albersmeier A."/>
            <person name="Kalinowski J."/>
            <person name="Ruckert C."/>
        </authorList>
    </citation>
    <scope>NUCLEOTIDE SEQUENCE</scope>
    <source>
        <strain evidence="3">JCM 4477</strain>
    </source>
</reference>
<organism evidence="3 4">
    <name type="scientific">Streptomyces fumanus</name>
    <dbReference type="NCBI Taxonomy" id="67302"/>
    <lineage>
        <taxon>Bacteria</taxon>
        <taxon>Bacillati</taxon>
        <taxon>Actinomycetota</taxon>
        <taxon>Actinomycetes</taxon>
        <taxon>Kitasatosporales</taxon>
        <taxon>Streptomycetaceae</taxon>
        <taxon>Streptomyces</taxon>
    </lineage>
</organism>
<dbReference type="Pfam" id="PF01471">
    <property type="entry name" value="PG_binding_1"/>
    <property type="match status" value="1"/>
</dbReference>
<sequence>MGEAFMAISATRRTVGIGVATLALLGGAASGVATAQTGGAGTVAVRAHADDASAAAKTCEYTSKYGWYCGYYKGNATVRTGSKGNAVREVQALINQTTTYKPKLSVDGDFGSKTKKAVVWFQKTYKVKPYDGIVGKKTWAELRLK</sequence>
<dbReference type="EMBL" id="BNBI01000001">
    <property type="protein sequence ID" value="GHE85734.1"/>
    <property type="molecule type" value="Genomic_DNA"/>
</dbReference>
<feature type="signal peptide" evidence="1">
    <location>
        <begin position="1"/>
        <end position="35"/>
    </location>
</feature>
<accession>A0A919A3G1</accession>
<name>A0A919A3G1_9ACTN</name>
<protein>
    <recommendedName>
        <fullName evidence="2">Peptidoglycan binding-like domain-containing protein</fullName>
    </recommendedName>
</protein>
<dbReference type="SUPFAM" id="SSF47090">
    <property type="entry name" value="PGBD-like"/>
    <property type="match status" value="1"/>
</dbReference>
<dbReference type="Gene3D" id="1.10.101.10">
    <property type="entry name" value="PGBD-like superfamily/PGBD"/>
    <property type="match status" value="1"/>
</dbReference>
<evidence type="ECO:0000259" key="2">
    <source>
        <dbReference type="Pfam" id="PF01471"/>
    </source>
</evidence>
<dbReference type="InterPro" id="IPR002477">
    <property type="entry name" value="Peptidoglycan-bd-like"/>
</dbReference>
<keyword evidence="1" id="KW-0732">Signal</keyword>
<keyword evidence="4" id="KW-1185">Reference proteome</keyword>
<proteinExistence type="predicted"/>
<dbReference type="AlphaFoldDB" id="A0A919A3G1"/>
<evidence type="ECO:0000313" key="3">
    <source>
        <dbReference type="EMBL" id="GHE85734.1"/>
    </source>
</evidence>
<gene>
    <name evidence="3" type="ORF">GCM10018772_06310</name>
</gene>
<evidence type="ECO:0000256" key="1">
    <source>
        <dbReference type="SAM" id="SignalP"/>
    </source>
</evidence>
<feature type="domain" description="Peptidoglycan binding-like" evidence="2">
    <location>
        <begin position="84"/>
        <end position="142"/>
    </location>
</feature>
<comment type="caution">
    <text evidence="3">The sequence shown here is derived from an EMBL/GenBank/DDBJ whole genome shotgun (WGS) entry which is preliminary data.</text>
</comment>
<dbReference type="InterPro" id="IPR036365">
    <property type="entry name" value="PGBD-like_sf"/>
</dbReference>
<dbReference type="InterPro" id="IPR036366">
    <property type="entry name" value="PGBDSf"/>
</dbReference>
<reference evidence="3" key="2">
    <citation type="submission" date="2020-09" db="EMBL/GenBank/DDBJ databases">
        <authorList>
            <person name="Sun Q."/>
            <person name="Ohkuma M."/>
        </authorList>
    </citation>
    <scope>NUCLEOTIDE SEQUENCE</scope>
    <source>
        <strain evidence="3">JCM 4477</strain>
    </source>
</reference>
<evidence type="ECO:0000313" key="4">
    <source>
        <dbReference type="Proteomes" id="UP000630718"/>
    </source>
</evidence>
<dbReference type="Proteomes" id="UP000630718">
    <property type="component" value="Unassembled WGS sequence"/>
</dbReference>
<feature type="chain" id="PRO_5037227643" description="Peptidoglycan binding-like domain-containing protein" evidence="1">
    <location>
        <begin position="36"/>
        <end position="145"/>
    </location>
</feature>